<accession>A0A4R8A6U2</accession>
<proteinExistence type="predicted"/>
<dbReference type="PANTHER" id="PTHR11839:SF18">
    <property type="entry name" value="NUDIX HYDROLASE DOMAIN-CONTAINING PROTEIN"/>
    <property type="match status" value="1"/>
</dbReference>
<dbReference type="SUPFAM" id="SSF55811">
    <property type="entry name" value="Nudix"/>
    <property type="match status" value="1"/>
</dbReference>
<dbReference type="PROSITE" id="PS51462">
    <property type="entry name" value="NUDIX"/>
    <property type="match status" value="1"/>
</dbReference>
<dbReference type="InterPro" id="IPR000086">
    <property type="entry name" value="NUDIX_hydrolase_dom"/>
</dbReference>
<comment type="caution">
    <text evidence="4">The sequence shown here is derived from an EMBL/GenBank/DDBJ whole genome shotgun (WGS) entry which is preliminary data.</text>
</comment>
<organism evidence="4 5">
    <name type="scientific">Breznakia blatticola</name>
    <dbReference type="NCBI Taxonomy" id="1754012"/>
    <lineage>
        <taxon>Bacteria</taxon>
        <taxon>Bacillati</taxon>
        <taxon>Bacillota</taxon>
        <taxon>Erysipelotrichia</taxon>
        <taxon>Erysipelotrichales</taxon>
        <taxon>Erysipelotrichaceae</taxon>
        <taxon>Breznakia</taxon>
    </lineage>
</organism>
<protein>
    <submittedName>
        <fullName evidence="4">ADP-ribose pyrophosphatase</fullName>
    </submittedName>
</protein>
<dbReference type="Gene3D" id="3.90.79.10">
    <property type="entry name" value="Nucleoside Triphosphate Pyrophosphohydrolase"/>
    <property type="match status" value="1"/>
</dbReference>
<name>A0A4R8A6U2_9FIRM</name>
<dbReference type="Proteomes" id="UP000294743">
    <property type="component" value="Unassembled WGS sequence"/>
</dbReference>
<dbReference type="GO" id="GO:0006753">
    <property type="term" value="P:nucleoside phosphate metabolic process"/>
    <property type="evidence" value="ECO:0007669"/>
    <property type="project" value="TreeGrafter"/>
</dbReference>
<keyword evidence="2" id="KW-0378">Hydrolase</keyword>
<keyword evidence="5" id="KW-1185">Reference proteome</keyword>
<dbReference type="PANTHER" id="PTHR11839">
    <property type="entry name" value="UDP/ADP-SUGAR PYROPHOSPHATASE"/>
    <property type="match status" value="1"/>
</dbReference>
<dbReference type="RefSeq" id="WP_166667514.1">
    <property type="nucleotide sequence ID" value="NZ_SODD01000004.1"/>
</dbReference>
<gene>
    <name evidence="4" type="ORF">EDD63_10431</name>
</gene>
<dbReference type="GO" id="GO:0005829">
    <property type="term" value="C:cytosol"/>
    <property type="evidence" value="ECO:0007669"/>
    <property type="project" value="TreeGrafter"/>
</dbReference>
<evidence type="ECO:0000313" key="4">
    <source>
        <dbReference type="EMBL" id="TDW25504.1"/>
    </source>
</evidence>
<dbReference type="GO" id="GO:0019693">
    <property type="term" value="P:ribose phosphate metabolic process"/>
    <property type="evidence" value="ECO:0007669"/>
    <property type="project" value="TreeGrafter"/>
</dbReference>
<evidence type="ECO:0000259" key="3">
    <source>
        <dbReference type="PROSITE" id="PS51462"/>
    </source>
</evidence>
<dbReference type="InterPro" id="IPR015797">
    <property type="entry name" value="NUDIX_hydrolase-like_dom_sf"/>
</dbReference>
<evidence type="ECO:0000256" key="1">
    <source>
        <dbReference type="ARBA" id="ARBA00001946"/>
    </source>
</evidence>
<dbReference type="GO" id="GO:0016787">
    <property type="term" value="F:hydrolase activity"/>
    <property type="evidence" value="ECO:0007669"/>
    <property type="project" value="UniProtKB-KW"/>
</dbReference>
<sequence>MYEKTLETKTIYKGKILDVSVSKVELEDGKISTREVAHNTGGVCVLALDPDENIIMVKQFRYPSKEELYELAGGKHNENETHEQTGMRELLEETGYVSSDVTYMGYLYPTVAYADEVIHMVLARNCVYHKQQLDPGEFVHVEVIPLNQALEMISNNVIKDGKTIVAILKYMQFMKK</sequence>
<evidence type="ECO:0000256" key="2">
    <source>
        <dbReference type="ARBA" id="ARBA00022801"/>
    </source>
</evidence>
<comment type="cofactor">
    <cofactor evidence="1">
        <name>Mg(2+)</name>
        <dbReference type="ChEBI" id="CHEBI:18420"/>
    </cofactor>
</comment>
<feature type="domain" description="Nudix hydrolase" evidence="3">
    <location>
        <begin position="38"/>
        <end position="166"/>
    </location>
</feature>
<dbReference type="EMBL" id="SODD01000004">
    <property type="protein sequence ID" value="TDW25504.1"/>
    <property type="molecule type" value="Genomic_DNA"/>
</dbReference>
<dbReference type="Pfam" id="PF00293">
    <property type="entry name" value="NUDIX"/>
    <property type="match status" value="1"/>
</dbReference>
<evidence type="ECO:0000313" key="5">
    <source>
        <dbReference type="Proteomes" id="UP000294743"/>
    </source>
</evidence>
<dbReference type="AlphaFoldDB" id="A0A4R8A6U2"/>
<reference evidence="4 5" key="1">
    <citation type="submission" date="2019-03" db="EMBL/GenBank/DDBJ databases">
        <title>Genomic Encyclopedia of Type Strains, Phase IV (KMG-IV): sequencing the most valuable type-strain genomes for metagenomic binning, comparative biology and taxonomic classification.</title>
        <authorList>
            <person name="Goeker M."/>
        </authorList>
    </citation>
    <scope>NUCLEOTIDE SEQUENCE [LARGE SCALE GENOMIC DNA]</scope>
    <source>
        <strain evidence="4 5">DSM 28867</strain>
    </source>
</reference>